<proteinExistence type="inferred from homology"/>
<evidence type="ECO:0000313" key="4">
    <source>
        <dbReference type="EMBL" id="EGF98034.1"/>
    </source>
</evidence>
<protein>
    <recommendedName>
        <fullName evidence="6">Glutathione S-transferase</fullName>
    </recommendedName>
</protein>
<dbReference type="InterPro" id="IPR036282">
    <property type="entry name" value="Glutathione-S-Trfase_C_sf"/>
</dbReference>
<dbReference type="Gene3D" id="1.20.1050.10">
    <property type="match status" value="1"/>
</dbReference>
<dbReference type="PANTHER" id="PTHR44051:SF8">
    <property type="entry name" value="GLUTATHIONE S-TRANSFERASE GSTA"/>
    <property type="match status" value="1"/>
</dbReference>
<dbReference type="SFLD" id="SFLDS00019">
    <property type="entry name" value="Glutathione_Transferase_(cytos"/>
    <property type="match status" value="1"/>
</dbReference>
<dbReference type="InterPro" id="IPR004046">
    <property type="entry name" value="GST_C"/>
</dbReference>
<dbReference type="EMBL" id="GL883188">
    <property type="protein sequence ID" value="EGF98034.1"/>
    <property type="molecule type" value="Genomic_DNA"/>
</dbReference>
<name>F4SBG5_MELLP</name>
<dbReference type="KEGG" id="mlr:MELLADRAFT_73669"/>
<dbReference type="OrthoDB" id="422574at2759"/>
<comment type="similarity">
    <text evidence="1">Belongs to the GST superfamily.</text>
</comment>
<evidence type="ECO:0000256" key="1">
    <source>
        <dbReference type="ARBA" id="ARBA00007409"/>
    </source>
</evidence>
<dbReference type="SFLD" id="SFLDG01151">
    <property type="entry name" value="Main.2:_Nu-like"/>
    <property type="match status" value="1"/>
</dbReference>
<dbReference type="Proteomes" id="UP000001072">
    <property type="component" value="Unassembled WGS sequence"/>
</dbReference>
<dbReference type="SUPFAM" id="SSF52833">
    <property type="entry name" value="Thioredoxin-like"/>
    <property type="match status" value="1"/>
</dbReference>
<dbReference type="eggNOG" id="KOG0867">
    <property type="taxonomic scope" value="Eukaryota"/>
</dbReference>
<feature type="domain" description="GST C-terminal" evidence="3">
    <location>
        <begin position="109"/>
        <end position="243"/>
    </location>
</feature>
<dbReference type="RefSeq" id="XP_007418701.1">
    <property type="nucleotide sequence ID" value="XM_007418639.1"/>
</dbReference>
<dbReference type="GeneID" id="18932451"/>
<evidence type="ECO:0008006" key="6">
    <source>
        <dbReference type="Google" id="ProtNLM"/>
    </source>
</evidence>
<reference evidence="5" key="1">
    <citation type="journal article" date="2011" name="Proc. Natl. Acad. Sci. U.S.A.">
        <title>Obligate biotrophy features unraveled by the genomic analysis of rust fungi.</title>
        <authorList>
            <person name="Duplessis S."/>
            <person name="Cuomo C.A."/>
            <person name="Lin Y.-C."/>
            <person name="Aerts A."/>
            <person name="Tisserant E."/>
            <person name="Veneault-Fourrey C."/>
            <person name="Joly D.L."/>
            <person name="Hacquard S."/>
            <person name="Amselem J."/>
            <person name="Cantarel B.L."/>
            <person name="Chiu R."/>
            <person name="Coutinho P.M."/>
            <person name="Feau N."/>
            <person name="Field M."/>
            <person name="Frey P."/>
            <person name="Gelhaye E."/>
            <person name="Goldberg J."/>
            <person name="Grabherr M.G."/>
            <person name="Kodira C.D."/>
            <person name="Kohler A."/>
            <person name="Kuees U."/>
            <person name="Lindquist E.A."/>
            <person name="Lucas S.M."/>
            <person name="Mago R."/>
            <person name="Mauceli E."/>
            <person name="Morin E."/>
            <person name="Murat C."/>
            <person name="Pangilinan J.L."/>
            <person name="Park R."/>
            <person name="Pearson M."/>
            <person name="Quesneville H."/>
            <person name="Rouhier N."/>
            <person name="Sakthikumar S."/>
            <person name="Salamov A.A."/>
            <person name="Schmutz J."/>
            <person name="Selles B."/>
            <person name="Shapiro H."/>
            <person name="Tanguay P."/>
            <person name="Tuskan G.A."/>
            <person name="Henrissat B."/>
            <person name="Van de Peer Y."/>
            <person name="Rouze P."/>
            <person name="Ellis J.G."/>
            <person name="Dodds P.N."/>
            <person name="Schein J.E."/>
            <person name="Zhong S."/>
            <person name="Hamelin R.C."/>
            <person name="Grigoriev I.V."/>
            <person name="Szabo L.J."/>
            <person name="Martin F."/>
        </authorList>
    </citation>
    <scope>NUCLEOTIDE SEQUENCE [LARGE SCALE GENOMIC DNA]</scope>
    <source>
        <strain evidence="5">98AG31 / pathotype 3-4-7</strain>
    </source>
</reference>
<evidence type="ECO:0000313" key="5">
    <source>
        <dbReference type="Proteomes" id="UP000001072"/>
    </source>
</evidence>
<gene>
    <name evidence="4" type="ORF">MELLADRAFT_73669</name>
</gene>
<dbReference type="AlphaFoldDB" id="F4SBG5"/>
<dbReference type="PROSITE" id="PS50405">
    <property type="entry name" value="GST_CTER"/>
    <property type="match status" value="1"/>
</dbReference>
<dbReference type="InParanoid" id="F4SBG5"/>
<dbReference type="SUPFAM" id="SSF47616">
    <property type="entry name" value="GST C-terminal domain-like"/>
    <property type="match status" value="1"/>
</dbReference>
<dbReference type="InterPro" id="IPR010987">
    <property type="entry name" value="Glutathione-S-Trfase_C-like"/>
</dbReference>
<keyword evidence="5" id="KW-1185">Reference proteome</keyword>
<dbReference type="PROSITE" id="PS50404">
    <property type="entry name" value="GST_NTER"/>
    <property type="match status" value="1"/>
</dbReference>
<dbReference type="STRING" id="747676.F4SBG5"/>
<dbReference type="HOGENOM" id="CLU_011226_14_0_1"/>
<dbReference type="InterPro" id="IPR036249">
    <property type="entry name" value="Thioredoxin-like_sf"/>
</dbReference>
<dbReference type="VEuPathDB" id="FungiDB:MELLADRAFT_73669"/>
<dbReference type="InterPro" id="IPR004045">
    <property type="entry name" value="Glutathione_S-Trfase_N"/>
</dbReference>
<dbReference type="InterPro" id="IPR040079">
    <property type="entry name" value="Glutathione_S-Trfase"/>
</dbReference>
<evidence type="ECO:0000259" key="3">
    <source>
        <dbReference type="PROSITE" id="PS50405"/>
    </source>
</evidence>
<dbReference type="Pfam" id="PF13409">
    <property type="entry name" value="GST_N_2"/>
    <property type="match status" value="1"/>
</dbReference>
<dbReference type="Gene3D" id="3.40.30.10">
    <property type="entry name" value="Glutaredoxin"/>
    <property type="match status" value="1"/>
</dbReference>
<dbReference type="CDD" id="cd03048">
    <property type="entry name" value="GST_N_Ure2p_like"/>
    <property type="match status" value="1"/>
</dbReference>
<dbReference type="PANTHER" id="PTHR44051">
    <property type="entry name" value="GLUTATHIONE S-TRANSFERASE-RELATED"/>
    <property type="match status" value="1"/>
</dbReference>
<dbReference type="Pfam" id="PF00043">
    <property type="entry name" value="GST_C"/>
    <property type="match status" value="1"/>
</dbReference>
<feature type="domain" description="GST N-terminal" evidence="2">
    <location>
        <begin position="8"/>
        <end position="103"/>
    </location>
</feature>
<sequence length="243" mass="27789">MSIERASQKDLHLVTMNTPNGQKVQIALEELKQVYKTEFSFELVDITTNKQKEDWFLKINPNGRIPTLIDHHQKSLEDASLPFTVMESAAILLYLAKKVDKDHVFGFTDPLERSAALQWIFFGMAGVGPMQGQFNHFNLYAPEKIPYAIKRYHDETLRLYGVLEIQLSGQFTGVKKEYLVGKGKGKYSWADMAIYPWVACYERSGITKEEFAKLECLKAWLDRIGEREAVKVGSGSKYSLPKK</sequence>
<organism evidence="5">
    <name type="scientific">Melampsora larici-populina (strain 98AG31 / pathotype 3-4-7)</name>
    <name type="common">Poplar leaf rust fungus</name>
    <dbReference type="NCBI Taxonomy" id="747676"/>
    <lineage>
        <taxon>Eukaryota</taxon>
        <taxon>Fungi</taxon>
        <taxon>Dikarya</taxon>
        <taxon>Basidiomycota</taxon>
        <taxon>Pucciniomycotina</taxon>
        <taxon>Pucciniomycetes</taxon>
        <taxon>Pucciniales</taxon>
        <taxon>Melampsoraceae</taxon>
        <taxon>Melampsora</taxon>
    </lineage>
</organism>
<accession>F4SBG5</accession>
<evidence type="ECO:0000259" key="2">
    <source>
        <dbReference type="PROSITE" id="PS50404"/>
    </source>
</evidence>
<dbReference type="SFLD" id="SFLDG00358">
    <property type="entry name" value="Main_(cytGST)"/>
    <property type="match status" value="1"/>
</dbReference>